<dbReference type="GO" id="GO:0004197">
    <property type="term" value="F:cysteine-type endopeptidase activity"/>
    <property type="evidence" value="ECO:0007669"/>
    <property type="project" value="InterPro"/>
</dbReference>
<dbReference type="SUPFAM" id="SSF48452">
    <property type="entry name" value="TPR-like"/>
    <property type="match status" value="2"/>
</dbReference>
<feature type="coiled-coil region" evidence="2">
    <location>
        <begin position="1199"/>
        <end position="1229"/>
    </location>
</feature>
<dbReference type="InterPro" id="IPR019734">
    <property type="entry name" value="TPR_rpt"/>
</dbReference>
<feature type="compositionally biased region" description="Polar residues" evidence="3">
    <location>
        <begin position="405"/>
        <end position="420"/>
    </location>
</feature>
<feature type="repeat" description="TPR" evidence="1">
    <location>
        <begin position="1193"/>
        <end position="1226"/>
    </location>
</feature>
<keyword evidence="2" id="KW-0175">Coiled coil</keyword>
<keyword evidence="5" id="KW-1185">Reference proteome</keyword>
<feature type="region of interest" description="Disordered" evidence="3">
    <location>
        <begin position="401"/>
        <end position="428"/>
    </location>
</feature>
<dbReference type="PANTHER" id="PTHR12792">
    <property type="entry name" value="EXTRA SPINDLE POLES 1-RELATED"/>
    <property type="match status" value="1"/>
</dbReference>
<dbReference type="GO" id="GO:0072686">
    <property type="term" value="C:mitotic spindle"/>
    <property type="evidence" value="ECO:0007669"/>
    <property type="project" value="TreeGrafter"/>
</dbReference>
<dbReference type="InterPro" id="IPR011990">
    <property type="entry name" value="TPR-like_helical_dom_sf"/>
</dbReference>
<dbReference type="Proteomes" id="UP000193498">
    <property type="component" value="Unassembled WGS sequence"/>
</dbReference>
<dbReference type="GO" id="GO:0006508">
    <property type="term" value="P:proteolysis"/>
    <property type="evidence" value="ECO:0007669"/>
    <property type="project" value="InterPro"/>
</dbReference>
<dbReference type="STRING" id="1314790.A0A1Y1XI35"/>
<dbReference type="PROSITE" id="PS50005">
    <property type="entry name" value="TPR"/>
    <property type="match status" value="1"/>
</dbReference>
<evidence type="ECO:0000256" key="3">
    <source>
        <dbReference type="SAM" id="MobiDB-lite"/>
    </source>
</evidence>
<dbReference type="Gene3D" id="1.25.40.10">
    <property type="entry name" value="Tetratricopeptide repeat domain"/>
    <property type="match status" value="2"/>
</dbReference>
<dbReference type="OrthoDB" id="10255632at2759"/>
<name>A0A1Y1XI35_9FUNG</name>
<evidence type="ECO:0000313" key="4">
    <source>
        <dbReference type="EMBL" id="ORX85362.1"/>
    </source>
</evidence>
<reference evidence="4 5" key="1">
    <citation type="submission" date="2016-07" db="EMBL/GenBank/DDBJ databases">
        <title>Pervasive Adenine N6-methylation of Active Genes in Fungi.</title>
        <authorList>
            <consortium name="DOE Joint Genome Institute"/>
            <person name="Mondo S.J."/>
            <person name="Dannebaum R.O."/>
            <person name="Kuo R.C."/>
            <person name="Labutti K."/>
            <person name="Haridas S."/>
            <person name="Kuo A."/>
            <person name="Salamov A."/>
            <person name="Ahrendt S.R."/>
            <person name="Lipzen A."/>
            <person name="Sullivan W."/>
            <person name="Andreopoulos W.B."/>
            <person name="Clum A."/>
            <person name="Lindquist E."/>
            <person name="Daum C."/>
            <person name="Ramamoorthy G.K."/>
            <person name="Gryganskyi A."/>
            <person name="Culley D."/>
            <person name="Magnuson J.K."/>
            <person name="James T.Y."/>
            <person name="O'Malley M.A."/>
            <person name="Stajich J.E."/>
            <person name="Spatafora J.W."/>
            <person name="Visel A."/>
            <person name="Grigoriev I.V."/>
        </authorList>
    </citation>
    <scope>NUCLEOTIDE SEQUENCE [LARGE SCALE GENOMIC DNA]</scope>
    <source>
        <strain evidence="4 5">CBS 931.73</strain>
    </source>
</reference>
<evidence type="ECO:0000256" key="2">
    <source>
        <dbReference type="SAM" id="Coils"/>
    </source>
</evidence>
<evidence type="ECO:0008006" key="6">
    <source>
        <dbReference type="Google" id="ProtNLM"/>
    </source>
</evidence>
<gene>
    <name evidence="4" type="ORF">K493DRAFT_386892</name>
</gene>
<dbReference type="PROSITE" id="PS50293">
    <property type="entry name" value="TPR_REGION"/>
    <property type="match status" value="1"/>
</dbReference>
<feature type="region of interest" description="Disordered" evidence="3">
    <location>
        <begin position="165"/>
        <end position="203"/>
    </location>
</feature>
<proteinExistence type="predicted"/>
<dbReference type="Pfam" id="PF03568">
    <property type="entry name" value="Separin_C"/>
    <property type="match status" value="1"/>
</dbReference>
<evidence type="ECO:0000256" key="1">
    <source>
        <dbReference type="PROSITE-ProRule" id="PRU00339"/>
    </source>
</evidence>
<dbReference type="Pfam" id="PF13181">
    <property type="entry name" value="TPR_8"/>
    <property type="match status" value="1"/>
</dbReference>
<protein>
    <recommendedName>
        <fullName evidence="6">Separase</fullName>
    </recommendedName>
</protein>
<comment type="caution">
    <text evidence="4">The sequence shown here is derived from an EMBL/GenBank/DDBJ whole genome shotgun (WGS) entry which is preliminary data.</text>
</comment>
<accession>A0A1Y1XI35</accession>
<organism evidence="4 5">
    <name type="scientific">Basidiobolus meristosporus CBS 931.73</name>
    <dbReference type="NCBI Taxonomy" id="1314790"/>
    <lineage>
        <taxon>Eukaryota</taxon>
        <taxon>Fungi</taxon>
        <taxon>Fungi incertae sedis</taxon>
        <taxon>Zoopagomycota</taxon>
        <taxon>Entomophthoromycotina</taxon>
        <taxon>Basidiobolomycetes</taxon>
        <taxon>Basidiobolales</taxon>
        <taxon>Basidiobolaceae</taxon>
        <taxon>Basidiobolus</taxon>
    </lineage>
</organism>
<dbReference type="EMBL" id="MCFE01000591">
    <property type="protein sequence ID" value="ORX85362.1"/>
    <property type="molecule type" value="Genomic_DNA"/>
</dbReference>
<dbReference type="GO" id="GO:0005737">
    <property type="term" value="C:cytoplasm"/>
    <property type="evidence" value="ECO:0007669"/>
    <property type="project" value="TreeGrafter"/>
</dbReference>
<dbReference type="GO" id="GO:0005634">
    <property type="term" value="C:nucleus"/>
    <property type="evidence" value="ECO:0007669"/>
    <property type="project" value="InterPro"/>
</dbReference>
<evidence type="ECO:0000313" key="5">
    <source>
        <dbReference type="Proteomes" id="UP000193498"/>
    </source>
</evidence>
<sequence>MLETDSTTQLLTTLSDFKLCNTELNQQIRNLLLLPFATVAPKPSRARKVEKKEVAFDIKAHAVKYGPFAMRVINQNTSKLNTIKRSQATDTELAEVIQCLFDSSFCAIEALDKMREHLNIKPFELEKATSNLITLLVDFRRFPQGLEELRGFRDQLLAFYQSNPTTRKRAGNPATRGKSNANTRVRTVRSSTRKTKDSPEPSNEATILQYAECFNFPPSDGCSDRELILLILTCQLNLIRCLYEIDHLGFAKAYLENLSRQDGNAFDWCMKLKSVSPEDTSKQTELMFRILQRVAAKVNSENGLLSFKLRSLSMRFFRESGLFNVNEFCDLVVKTAITYEKGALKDESKYQNLLLYFKQMGNMLDMNIRNSEDAPKLSTFSEYYVHVAKKLNDLDSVKTAHKLTGDSNQPSPTSQGSASENGLKDNAKESDDPISFLDKIHHALKSALSDLGSAPEEKSTSDVNEVKRFLRSTDLYRKSHSACLEKQKNAPADSRKFWASIVSKSQAVLFVAIDIAHRACSPDGVYSITRMTQPDLDKVGLNLVDLVVFQARLTFESSPVENTSKIMGLLDKASHMGNSTDSREGVKWVASSCYNFGIMLYKQQSYQLAISYLSKSCHLLEQFALAKVSSLEPQSKSDLWMQLNKRYEVLGICHQAVGDFKSARECFAKSLVYIPEIDAKPLQSDKLTQSLLALISPVINRYIKASIQDQDQTYHPLYELPLVKSLEKSNLGYVMEKEIYFLEIYGAHYPTQSPRHKIIDYILGIYVAPEFPIRRARVLIEKCKISRFSQMNREEVLKHSQEALELLKNEPNGEDIELDYLRNNYLAIAFSWCGILLVENEEYDPKPFRMALQLWNRLMSDLPWYGSGKATAHSLAKAKEVLGDVEALYAHLYMLTEYFGILEQYIYQIMCLRLMLKLNNIRKNGSEAVEDSVKAYMGIGDSYLRLGYTGQSGLALSQAKSLMDSGECSMDVKLLWLLSYSRYLCTIGNEEKCLSAFNSARACGEEWVEKSKKVGGKRVSKKILGKAYYIRSVIMHRMGSLDSAIADATKALQFLSSIAHSYSKAADKLKRNPVDDTATNVDPNGRKSTDAELHGLLSASSQWEIVKDLLDLFSHISRLHEMRGSVKEAEYFNRRGLELAQATRSHGAVNIFLLSDAELAYRKYLWQESREALNQVIEYQTQMKNDVLNLDEAMAYLNIGELNLRQEEYEEALESFEKAEEKITASMDEEFIKNLEEPSLPEWQTPREKRMIDALPAGLLRSDQLKKSKIQFECSMLSHLHGVLSCRLGGLFIKNGDIEEGEKIMELVDTRYQLKPERAEFELNLARIKIQEAFTLLASHQTLRMLQDSVLVLPMLEFSSQKTPKRRGRTETTVANIGKLFDQAQEHLYNAYCLAFDSAIPNVIHDVCLARAALSILKVYSNPSVHAPSLNSTLASSFCLEMTKAVTARREYLSLLRNRLSPQADVDAYGWPEEVVNSYTTTDRNPKSASVETDYKSEILGYYERELLIEPEEFQTEIINVLPDEWTACSMSVDLETDMLYIVRYRANHSPVILRLPLGRYFMRESEKGSFTFEEALEQLQGILHASNETTSKDRRYETREDKLAWWEERKDLDTKLKLLLENLEKYWLGGFKVSI</sequence>
<dbReference type="GO" id="GO:0051307">
    <property type="term" value="P:meiotic chromosome separation"/>
    <property type="evidence" value="ECO:0007669"/>
    <property type="project" value="TreeGrafter"/>
</dbReference>
<dbReference type="InParanoid" id="A0A1Y1XI35"/>
<dbReference type="PANTHER" id="PTHR12792:SF0">
    <property type="entry name" value="SEPARIN"/>
    <property type="match status" value="1"/>
</dbReference>
<dbReference type="InterPro" id="IPR005314">
    <property type="entry name" value="Peptidase_C50"/>
</dbReference>
<feature type="non-terminal residue" evidence="4">
    <location>
        <position position="1636"/>
    </location>
</feature>
<dbReference type="SMART" id="SM00028">
    <property type="entry name" value="TPR"/>
    <property type="match status" value="4"/>
</dbReference>
<keyword evidence="1" id="KW-0802">TPR repeat</keyword>